<keyword evidence="1" id="KW-0812">Transmembrane</keyword>
<dbReference type="PANTHER" id="PTHR30503:SF3">
    <property type="entry name" value="INNER MEMBRANE PROTEIN YEDI"/>
    <property type="match status" value="1"/>
</dbReference>
<keyword evidence="1" id="KW-1133">Transmembrane helix</keyword>
<name>A0A6S6SRB8_9BACT</name>
<proteinExistence type="predicted"/>
<feature type="transmembrane region" description="Helical" evidence="1">
    <location>
        <begin position="93"/>
        <end position="122"/>
    </location>
</feature>
<gene>
    <name evidence="2" type="ORF">HELGO_WM36167</name>
</gene>
<dbReference type="PANTHER" id="PTHR30503">
    <property type="entry name" value="INNER MEMBRANE PROTEIN YEDI"/>
    <property type="match status" value="1"/>
</dbReference>
<dbReference type="Pfam" id="PF05661">
    <property type="entry name" value="DUF808"/>
    <property type="match status" value="1"/>
</dbReference>
<organism evidence="2">
    <name type="scientific">uncultured Sulfurovum sp</name>
    <dbReference type="NCBI Taxonomy" id="269237"/>
    <lineage>
        <taxon>Bacteria</taxon>
        <taxon>Pseudomonadati</taxon>
        <taxon>Campylobacterota</taxon>
        <taxon>Epsilonproteobacteria</taxon>
        <taxon>Campylobacterales</taxon>
        <taxon>Sulfurovaceae</taxon>
        <taxon>Sulfurovum</taxon>
        <taxon>environmental samples</taxon>
    </lineage>
</organism>
<feature type="transmembrane region" description="Helical" evidence="1">
    <location>
        <begin position="189"/>
        <end position="215"/>
    </location>
</feature>
<accession>A0A6S6SRB8</accession>
<dbReference type="EMBL" id="CACVAZ010000048">
    <property type="protein sequence ID" value="CAA6808180.1"/>
    <property type="molecule type" value="Genomic_DNA"/>
</dbReference>
<dbReference type="GO" id="GO:0005886">
    <property type="term" value="C:plasma membrane"/>
    <property type="evidence" value="ECO:0007669"/>
    <property type="project" value="TreeGrafter"/>
</dbReference>
<feature type="transmembrane region" description="Helical" evidence="1">
    <location>
        <begin position="236"/>
        <end position="264"/>
    </location>
</feature>
<dbReference type="AlphaFoldDB" id="A0A6S6SRB8"/>
<feature type="transmembrane region" description="Helical" evidence="1">
    <location>
        <begin position="284"/>
        <end position="306"/>
    </location>
</feature>
<reference evidence="2" key="1">
    <citation type="submission" date="2020-01" db="EMBL/GenBank/DDBJ databases">
        <authorList>
            <person name="Meier V. D."/>
            <person name="Meier V D."/>
        </authorList>
    </citation>
    <scope>NUCLEOTIDE SEQUENCE</scope>
    <source>
        <strain evidence="2">HLG_WM_MAG_02</strain>
    </source>
</reference>
<protein>
    <submittedName>
        <fullName evidence="2">Membrane protein, putative</fullName>
    </submittedName>
</protein>
<dbReference type="PIRSF" id="PIRSF016660">
    <property type="entry name" value="YedI"/>
    <property type="match status" value="1"/>
</dbReference>
<evidence type="ECO:0000313" key="2">
    <source>
        <dbReference type="EMBL" id="CAA6808180.1"/>
    </source>
</evidence>
<keyword evidence="1" id="KW-0472">Membrane</keyword>
<evidence type="ECO:0000256" key="1">
    <source>
        <dbReference type="SAM" id="Phobius"/>
    </source>
</evidence>
<sequence length="312" mass="34300">MLLIGKSKKCYTSKKLLFIKGQNLATGFFALFDDIAILMDDVAVMSKVATKKTAGILGDDLAVSANKAAGFTSSRELPVLWAITKGSFLNKIIILPVVFLMSAFMPWLIIPILMLGGVYLAYEGAEKIYEFFFHQEEKKHIISMEEKSTEQILDDEKVKVKSAIFTDFILSIEIIIIALSTVTDKPLGIQIPVVTFIAILATVGVYGIVALIVRMDDLGYKLIAMGKSANHILTKFGQFLVAALPKIIQSLTVIGTLAMLLVAGEIYLHNVHVLHERLHDLPEIISALGLGLIVGIITLFFVKIFIKIKSAF</sequence>
<dbReference type="InterPro" id="IPR008526">
    <property type="entry name" value="YedI"/>
</dbReference>